<feature type="binding site" evidence="12">
    <location>
        <position position="253"/>
    </location>
    <ligand>
        <name>[2Fe-2S] cluster</name>
        <dbReference type="ChEBI" id="CHEBI:190135"/>
    </ligand>
</feature>
<evidence type="ECO:0000256" key="6">
    <source>
        <dbReference type="ARBA" id="ARBA00022827"/>
    </source>
</evidence>
<keyword evidence="4 12" id="KW-0001">2Fe-2S</keyword>
<comment type="similarity">
    <text evidence="1">Belongs to the PyrK family.</text>
</comment>
<dbReference type="CDD" id="cd06218">
    <property type="entry name" value="DHOD_e_trans"/>
    <property type="match status" value="1"/>
</dbReference>
<evidence type="ECO:0000256" key="8">
    <source>
        <dbReference type="ARBA" id="ARBA00023004"/>
    </source>
</evidence>
<feature type="binding site" evidence="11">
    <location>
        <begin position="59"/>
        <end position="62"/>
    </location>
    <ligand>
        <name>FAD</name>
        <dbReference type="ChEBI" id="CHEBI:57692"/>
    </ligand>
</feature>
<dbReference type="InterPro" id="IPR017927">
    <property type="entry name" value="FAD-bd_FR_type"/>
</dbReference>
<keyword evidence="5 12" id="KW-0479">Metal-binding</keyword>
<keyword evidence="9 12" id="KW-0411">Iron-sulfur</keyword>
<dbReference type="PANTHER" id="PTHR43513:SF3">
    <property type="entry name" value="DIHYDROOROTATE DEHYDROGENASE B (NAD(+)), ELECTRON TRANSFER SUBUNIT-RELATED"/>
    <property type="match status" value="1"/>
</dbReference>
<feature type="domain" description="FAD-binding FR-type" evidence="13">
    <location>
        <begin position="10"/>
        <end position="108"/>
    </location>
</feature>
<dbReference type="Gene3D" id="3.40.50.80">
    <property type="entry name" value="Nucleotide-binding domain of ferredoxin-NADP reductase (FNR) module"/>
    <property type="match status" value="1"/>
</dbReference>
<dbReference type="AlphaFoldDB" id="A0A1S7LM76"/>
<dbReference type="InterPro" id="IPR039261">
    <property type="entry name" value="FNR_nucleotide-bd"/>
</dbReference>
<accession>A0A1S7LM76</accession>
<feature type="binding site" evidence="12">
    <location>
        <position position="261"/>
    </location>
    <ligand>
        <name>[2Fe-2S] cluster</name>
        <dbReference type="ChEBI" id="CHEBI:190135"/>
    </ligand>
</feature>
<keyword evidence="2" id="KW-0813">Transport</keyword>
<evidence type="ECO:0000256" key="5">
    <source>
        <dbReference type="ARBA" id="ARBA00022723"/>
    </source>
</evidence>
<feature type="binding site" evidence="11">
    <location>
        <begin position="83"/>
        <end position="84"/>
    </location>
    <ligand>
        <name>FAD</name>
        <dbReference type="ChEBI" id="CHEBI:57692"/>
    </ligand>
</feature>
<sequence length="309" mass="33179">MAQDAARPKLIKHHAQVMFNRCVTPDQYIIRLHAPAIANTSKPGHFVQVDCGPETTLPRPISILDADAQSGTLDLFYKVVGRGTAIMAQWQPGQTVQIMGPIGKIFAAVEAPRQAVLIGGGVGVAPVDFMSRCLKSKGVDCTLFLGMESPSPFELQPAICAMPGIPEEVSLSIAHLQAMGVQSRVAALVKREGWYQGYVTDLAAAYLQTLDEATLKNITLYTCGPTPMMQAVNTLADRFGLMGQASLEEHMACGFGGCAGCVAPIKVDSALRWNYRRVCVDGPVFDLADVRWDLIGKTVLPEEVTACGC</sequence>
<dbReference type="EMBL" id="LO017727">
    <property type="protein sequence ID" value="CRH07758.1"/>
    <property type="molecule type" value="Genomic_DNA"/>
</dbReference>
<dbReference type="InterPro" id="IPR019480">
    <property type="entry name" value="Dihydroorotate_DH_Fe-S-bd"/>
</dbReference>
<evidence type="ECO:0000313" key="14">
    <source>
        <dbReference type="EMBL" id="CRH07758.1"/>
    </source>
</evidence>
<dbReference type="PIRSF" id="PIRSF006816">
    <property type="entry name" value="Cyc3_hyd_g"/>
    <property type="match status" value="1"/>
</dbReference>
<dbReference type="InterPro" id="IPR050353">
    <property type="entry name" value="PyrK_electron_transfer"/>
</dbReference>
<dbReference type="Gene3D" id="2.40.30.10">
    <property type="entry name" value="Translation factors"/>
    <property type="match status" value="1"/>
</dbReference>
<comment type="cofactor">
    <cofactor evidence="12">
        <name>[2Fe-2S] cluster</name>
        <dbReference type="ChEBI" id="CHEBI:190135"/>
    </cofactor>
    <text evidence="12">Binds 1 [2Fe-2S] cluster per subunit.</text>
</comment>
<dbReference type="GO" id="GO:0006221">
    <property type="term" value="P:pyrimidine nucleotide biosynthetic process"/>
    <property type="evidence" value="ECO:0007669"/>
    <property type="project" value="InterPro"/>
</dbReference>
<keyword evidence="8 12" id="KW-0408">Iron</keyword>
<dbReference type="InterPro" id="IPR037117">
    <property type="entry name" value="Dihydroorotate_DH_ele_sf"/>
</dbReference>
<evidence type="ECO:0000256" key="4">
    <source>
        <dbReference type="ARBA" id="ARBA00022714"/>
    </source>
</evidence>
<dbReference type="Pfam" id="PF00970">
    <property type="entry name" value="FAD_binding_6"/>
    <property type="match status" value="1"/>
</dbReference>
<dbReference type="InterPro" id="IPR001433">
    <property type="entry name" value="OxRdtase_FAD/NAD-bd"/>
</dbReference>
<dbReference type="Pfam" id="PF00175">
    <property type="entry name" value="NAD_binding_1"/>
    <property type="match status" value="1"/>
</dbReference>
<dbReference type="Pfam" id="PF10418">
    <property type="entry name" value="DHODB_Fe-S_bind"/>
    <property type="match status" value="1"/>
</dbReference>
<comment type="cofactor">
    <cofactor evidence="10">
        <name>[2Fe-2S] cluster</name>
        <dbReference type="ChEBI" id="CHEBI:190135"/>
    </cofactor>
</comment>
<comment type="cofactor">
    <cofactor evidence="11">
        <name>FAD</name>
        <dbReference type="ChEBI" id="CHEBI:57692"/>
    </cofactor>
    <text evidence="11">Binds 1 FAD per subunit.</text>
</comment>
<proteinExistence type="inferred from homology"/>
<evidence type="ECO:0000256" key="10">
    <source>
        <dbReference type="ARBA" id="ARBA00034078"/>
    </source>
</evidence>
<evidence type="ECO:0000256" key="9">
    <source>
        <dbReference type="ARBA" id="ARBA00023014"/>
    </source>
</evidence>
<evidence type="ECO:0000256" key="7">
    <source>
        <dbReference type="ARBA" id="ARBA00022982"/>
    </source>
</evidence>
<evidence type="ECO:0000256" key="2">
    <source>
        <dbReference type="ARBA" id="ARBA00022448"/>
    </source>
</evidence>
<evidence type="ECO:0000256" key="11">
    <source>
        <dbReference type="PIRSR" id="PIRSR006816-1"/>
    </source>
</evidence>
<keyword evidence="3 11" id="KW-0285">Flavoprotein</keyword>
<dbReference type="SUPFAM" id="SSF63380">
    <property type="entry name" value="Riboflavin synthase domain-like"/>
    <property type="match status" value="1"/>
</dbReference>
<reference evidence="14" key="1">
    <citation type="submission" date="2015-04" db="EMBL/GenBank/DDBJ databases">
        <authorList>
            <person name="Syromyatnikov M.Y."/>
            <person name="Popov V.N."/>
        </authorList>
    </citation>
    <scope>NUCLEOTIDE SEQUENCE</scope>
    <source>
        <strain evidence="14">MO-1</strain>
    </source>
</reference>
<dbReference type="Gene3D" id="2.10.240.10">
    <property type="entry name" value="Dihydroorotate dehydrogenase, electron transfer subunit"/>
    <property type="match status" value="1"/>
</dbReference>
<dbReference type="GO" id="GO:0051537">
    <property type="term" value="F:2 iron, 2 sulfur cluster binding"/>
    <property type="evidence" value="ECO:0007669"/>
    <property type="project" value="UniProtKB-KW"/>
</dbReference>
<keyword evidence="6 11" id="KW-0274">FAD</keyword>
<organism evidence="14">
    <name type="scientific">Magnetococcus massalia (strain MO-1)</name>
    <dbReference type="NCBI Taxonomy" id="451514"/>
    <lineage>
        <taxon>Bacteria</taxon>
        <taxon>Pseudomonadati</taxon>
        <taxon>Pseudomonadota</taxon>
        <taxon>Magnetococcia</taxon>
        <taxon>Magnetococcales</taxon>
        <taxon>Magnetococcaceae</taxon>
        <taxon>Magnetococcus</taxon>
    </lineage>
</organism>
<dbReference type="GO" id="GO:0046872">
    <property type="term" value="F:metal ion binding"/>
    <property type="evidence" value="ECO:0007669"/>
    <property type="project" value="UniProtKB-KW"/>
</dbReference>
<gene>
    <name evidence="14" type="ORF">MAGMO_3625</name>
</gene>
<dbReference type="InterPro" id="IPR017938">
    <property type="entry name" value="Riboflavin_synthase-like_b-brl"/>
</dbReference>
<dbReference type="GO" id="GO:0050660">
    <property type="term" value="F:flavin adenine dinucleotide binding"/>
    <property type="evidence" value="ECO:0007669"/>
    <property type="project" value="InterPro"/>
</dbReference>
<dbReference type="PANTHER" id="PTHR43513">
    <property type="entry name" value="DIHYDROOROTATE DEHYDROGENASE B (NAD(+)), ELECTRON TRANSFER SUBUNIT"/>
    <property type="match status" value="1"/>
</dbReference>
<dbReference type="InterPro" id="IPR012165">
    <property type="entry name" value="Cyt_c3_hydrogenase_gsu"/>
</dbReference>
<dbReference type="PRINTS" id="PR00406">
    <property type="entry name" value="CYTB5RDTASE"/>
</dbReference>
<evidence type="ECO:0000256" key="3">
    <source>
        <dbReference type="ARBA" id="ARBA00022630"/>
    </source>
</evidence>
<dbReference type="SUPFAM" id="SSF52343">
    <property type="entry name" value="Ferredoxin reductase-like, C-terminal NADP-linked domain"/>
    <property type="match status" value="1"/>
</dbReference>
<dbReference type="GO" id="GO:0016491">
    <property type="term" value="F:oxidoreductase activity"/>
    <property type="evidence" value="ECO:0007669"/>
    <property type="project" value="InterPro"/>
</dbReference>
<protein>
    <submittedName>
        <fullName evidence="14">Putative Dihydroorotate oxidase B, electron transfer subunit (PyrK)</fullName>
    </submittedName>
</protein>
<name>A0A1S7LM76_MAGMO</name>
<feature type="binding site" evidence="12">
    <location>
        <position position="279"/>
    </location>
    <ligand>
        <name>[2Fe-2S] cluster</name>
        <dbReference type="ChEBI" id="CHEBI:190135"/>
    </ligand>
</feature>
<evidence type="ECO:0000259" key="13">
    <source>
        <dbReference type="PROSITE" id="PS51384"/>
    </source>
</evidence>
<evidence type="ECO:0000256" key="12">
    <source>
        <dbReference type="PIRSR" id="PIRSR006816-2"/>
    </source>
</evidence>
<dbReference type="PROSITE" id="PS51384">
    <property type="entry name" value="FAD_FR"/>
    <property type="match status" value="1"/>
</dbReference>
<dbReference type="InterPro" id="IPR008333">
    <property type="entry name" value="Cbr1-like_FAD-bd_dom"/>
</dbReference>
<keyword evidence="7" id="KW-0249">Electron transport</keyword>
<feature type="binding site" evidence="12">
    <location>
        <position position="258"/>
    </location>
    <ligand>
        <name>[2Fe-2S] cluster</name>
        <dbReference type="ChEBI" id="CHEBI:190135"/>
    </ligand>
</feature>
<evidence type="ECO:0000256" key="1">
    <source>
        <dbReference type="ARBA" id="ARBA00006422"/>
    </source>
</evidence>